<name>A0A078A9C3_STYLE</name>
<accession>A0A078A9C3</accession>
<protein>
    <submittedName>
        <fullName evidence="2">Uncharacterized protein</fullName>
    </submittedName>
</protein>
<dbReference type="InParanoid" id="A0A078A9C3"/>
<feature type="region of interest" description="Disordered" evidence="1">
    <location>
        <begin position="318"/>
        <end position="348"/>
    </location>
</feature>
<dbReference type="OrthoDB" id="10261083at2759"/>
<feature type="compositionally biased region" description="Low complexity" evidence="1">
    <location>
        <begin position="203"/>
        <end position="217"/>
    </location>
</feature>
<feature type="compositionally biased region" description="Low complexity" evidence="1">
    <location>
        <begin position="225"/>
        <end position="239"/>
    </location>
</feature>
<evidence type="ECO:0000313" key="3">
    <source>
        <dbReference type="Proteomes" id="UP000039865"/>
    </source>
</evidence>
<dbReference type="AlphaFoldDB" id="A0A078A9C3"/>
<keyword evidence="3" id="KW-1185">Reference proteome</keyword>
<reference evidence="2 3" key="1">
    <citation type="submission" date="2014-06" db="EMBL/GenBank/DDBJ databases">
        <authorList>
            <person name="Swart Estienne"/>
        </authorList>
    </citation>
    <scope>NUCLEOTIDE SEQUENCE [LARGE SCALE GENOMIC DNA]</scope>
    <source>
        <strain evidence="2 3">130c</strain>
    </source>
</reference>
<organism evidence="2 3">
    <name type="scientific">Stylonychia lemnae</name>
    <name type="common">Ciliate</name>
    <dbReference type="NCBI Taxonomy" id="5949"/>
    <lineage>
        <taxon>Eukaryota</taxon>
        <taxon>Sar</taxon>
        <taxon>Alveolata</taxon>
        <taxon>Ciliophora</taxon>
        <taxon>Intramacronucleata</taxon>
        <taxon>Spirotrichea</taxon>
        <taxon>Stichotrichia</taxon>
        <taxon>Sporadotrichida</taxon>
        <taxon>Oxytrichidae</taxon>
        <taxon>Stylonychinae</taxon>
        <taxon>Stylonychia</taxon>
    </lineage>
</organism>
<sequence>MRLPKIKKDNVSITTGQDSVSPIKNRLNGQQNQINGNVQSFINQSEANTTITTRLKSAHSQFQGSNEDIPQLHQIIGSSQNKLLSSGKKSQLKQHPLSAVQRSNKLSNNLYSIVNNKLVRNVPNGNSNGDLTDGEASLNNEKIQNLKLLPQYTQDLNKNVFQDSSFISNKEIIEPQTEKKSRLKKTIEQQTKLKKPQRRLHKLQYNNENQYNNSNLSPAESDNEQQNQTKQQKNKTPQNHNSNPYSFLSKAQNSMIKGNQNTYRGIDQEASDNLIEITKISQNSKLNPYINKIISTAWNEESIREENEFAENDELVNGQRNNTAGNANQQNSQGKSSKMSTIQDNGQQVAPITKQSNPLGQQQKHNNMIQINDSQAPSLLDKIQAIKDKRQKISEIEQRYLHKERNINKSDLQNPTQALSNFHMQKPNLKNIRNKKYSDAEKNILNNLNDNKNSQINSNQNIINPQIYSIVEIAKGQAKSQVEKFKLQNKNARLRKLTKGDSDMSLNAKINKKLLPPSQNGEQNLKASAHNSQNNDSFYFDYNQLDPRFTTSVFNDNTMRSQENTKGRISKIGNNNMNVKVSDFEDDINYIEEKIVEATESDAHNTRTNFNKHNFFDDDEEEDKDDDQDYNLYYSDIGGLMSTLNQNQNLNTFSRVPQMEDKLNTLSIERRPFSPPFSQFQQLQIKRIEVNQQNDTSNEALNDII</sequence>
<gene>
    <name evidence="2" type="primary">Contig12368.g13202</name>
    <name evidence="2" type="ORF">STYLEM_7171</name>
</gene>
<dbReference type="EMBL" id="CCKQ01006857">
    <property type="protein sequence ID" value="CDW78197.1"/>
    <property type="molecule type" value="Genomic_DNA"/>
</dbReference>
<feature type="region of interest" description="Disordered" evidence="1">
    <location>
        <begin position="177"/>
        <end position="246"/>
    </location>
</feature>
<proteinExistence type="predicted"/>
<evidence type="ECO:0000313" key="2">
    <source>
        <dbReference type="EMBL" id="CDW78197.1"/>
    </source>
</evidence>
<evidence type="ECO:0000256" key="1">
    <source>
        <dbReference type="SAM" id="MobiDB-lite"/>
    </source>
</evidence>
<dbReference type="Proteomes" id="UP000039865">
    <property type="component" value="Unassembled WGS sequence"/>
</dbReference>
<feature type="compositionally biased region" description="Basic residues" evidence="1">
    <location>
        <begin position="192"/>
        <end position="202"/>
    </location>
</feature>